<evidence type="ECO:0000313" key="10">
    <source>
        <dbReference type="EMBL" id="PLW78710.1"/>
    </source>
</evidence>
<evidence type="ECO:0000256" key="5">
    <source>
        <dbReference type="ARBA" id="ARBA00023002"/>
    </source>
</evidence>
<comment type="similarity">
    <text evidence="1 7">Belongs to the nitroreductase family.</text>
</comment>
<feature type="binding site" description="in other chain" evidence="8">
    <location>
        <begin position="136"/>
        <end position="138"/>
    </location>
    <ligand>
        <name>FMN</name>
        <dbReference type="ChEBI" id="CHEBI:58210"/>
        <note>ligand shared between dimeric partners</note>
    </ligand>
</feature>
<name>A0A2N5XW47_9HYPH</name>
<dbReference type="PIRSF" id="PIRSF000232">
    <property type="entry name" value="YdjA"/>
    <property type="match status" value="1"/>
</dbReference>
<dbReference type="EMBL" id="PKUQ01000001">
    <property type="protein sequence ID" value="PLW78710.1"/>
    <property type="molecule type" value="Genomic_DNA"/>
</dbReference>
<dbReference type="CDD" id="cd02135">
    <property type="entry name" value="YdjA-like"/>
    <property type="match status" value="1"/>
</dbReference>
<evidence type="ECO:0000256" key="1">
    <source>
        <dbReference type="ARBA" id="ARBA00007118"/>
    </source>
</evidence>
<accession>A0A2N5XW47</accession>
<feature type="binding site" evidence="8">
    <location>
        <position position="42"/>
    </location>
    <ligand>
        <name>FMN</name>
        <dbReference type="ChEBI" id="CHEBI:58210"/>
        <note>ligand shared between dimeric partners</note>
    </ligand>
</feature>
<dbReference type="InterPro" id="IPR052530">
    <property type="entry name" value="NAD(P)H_nitroreductase"/>
</dbReference>
<evidence type="ECO:0000256" key="2">
    <source>
        <dbReference type="ARBA" id="ARBA00022630"/>
    </source>
</evidence>
<dbReference type="InterPro" id="IPR029479">
    <property type="entry name" value="Nitroreductase"/>
</dbReference>
<dbReference type="SUPFAM" id="SSF55469">
    <property type="entry name" value="FMN-dependent nitroreductase-like"/>
    <property type="match status" value="1"/>
</dbReference>
<evidence type="ECO:0000256" key="4">
    <source>
        <dbReference type="ARBA" id="ARBA00022857"/>
    </source>
</evidence>
<dbReference type="AlphaFoldDB" id="A0A2N5XW47"/>
<proteinExistence type="inferred from homology"/>
<reference evidence="10 11" key="1">
    <citation type="submission" date="2018-01" db="EMBL/GenBank/DDBJ databases">
        <title>The draft genome sequence of Cohaesibacter sp. H1304.</title>
        <authorList>
            <person name="Wang N.-N."/>
            <person name="Du Z.-J."/>
        </authorList>
    </citation>
    <scope>NUCLEOTIDE SEQUENCE [LARGE SCALE GENOMIC DNA]</scope>
    <source>
        <strain evidence="10 11">H1304</strain>
    </source>
</reference>
<keyword evidence="6 7" id="KW-0520">NAD</keyword>
<comment type="cofactor">
    <cofactor evidence="8">
        <name>FMN</name>
        <dbReference type="ChEBI" id="CHEBI:58210"/>
    </cofactor>
    <text evidence="8">Binds 1 FMN per subunit.</text>
</comment>
<keyword evidence="4 7" id="KW-0521">NADP</keyword>
<organism evidence="10 11">
    <name type="scientific">Cohaesibacter celericrescens</name>
    <dbReference type="NCBI Taxonomy" id="2067669"/>
    <lineage>
        <taxon>Bacteria</taxon>
        <taxon>Pseudomonadati</taxon>
        <taxon>Pseudomonadota</taxon>
        <taxon>Alphaproteobacteria</taxon>
        <taxon>Hyphomicrobiales</taxon>
        <taxon>Cohaesibacteraceae</taxon>
    </lineage>
</organism>
<keyword evidence="2 7" id="KW-0285">Flavoprotein</keyword>
<feature type="binding site" evidence="8">
    <location>
        <position position="38"/>
    </location>
    <ligand>
        <name>FMN</name>
        <dbReference type="ChEBI" id="CHEBI:58210"/>
        <note>ligand shared between dimeric partners</note>
    </ligand>
</feature>
<dbReference type="Pfam" id="PF00881">
    <property type="entry name" value="Nitroreductase"/>
    <property type="match status" value="1"/>
</dbReference>
<protein>
    <recommendedName>
        <fullName evidence="7">Putative NAD(P)H nitroreductase</fullName>
        <ecNumber evidence="7">1.-.-.-</ecNumber>
    </recommendedName>
</protein>
<dbReference type="Gene3D" id="3.40.109.10">
    <property type="entry name" value="NADH Oxidase"/>
    <property type="match status" value="1"/>
</dbReference>
<keyword evidence="11" id="KW-1185">Reference proteome</keyword>
<evidence type="ECO:0000259" key="9">
    <source>
        <dbReference type="Pfam" id="PF00881"/>
    </source>
</evidence>
<dbReference type="EC" id="1.-.-.-" evidence="7"/>
<dbReference type="GO" id="GO:0016491">
    <property type="term" value="F:oxidoreductase activity"/>
    <property type="evidence" value="ECO:0007669"/>
    <property type="project" value="UniProtKB-UniRule"/>
</dbReference>
<evidence type="ECO:0000256" key="7">
    <source>
        <dbReference type="PIRNR" id="PIRNR000232"/>
    </source>
</evidence>
<dbReference type="InterPro" id="IPR026021">
    <property type="entry name" value="YdjA-like"/>
</dbReference>
<gene>
    <name evidence="10" type="ORF">C0081_00205</name>
</gene>
<dbReference type="RefSeq" id="WP_101531795.1">
    <property type="nucleotide sequence ID" value="NZ_JBFHIU010000011.1"/>
</dbReference>
<feature type="domain" description="Nitroreductase" evidence="9">
    <location>
        <begin position="9"/>
        <end position="166"/>
    </location>
</feature>
<comment type="caution">
    <text evidence="10">The sequence shown here is derived from an EMBL/GenBank/DDBJ whole genome shotgun (WGS) entry which is preliminary data.</text>
</comment>
<dbReference type="InterPro" id="IPR000415">
    <property type="entry name" value="Nitroreductase-like"/>
</dbReference>
<dbReference type="Proteomes" id="UP000234881">
    <property type="component" value="Unassembled WGS sequence"/>
</dbReference>
<keyword evidence="3 7" id="KW-0288">FMN</keyword>
<dbReference type="OrthoDB" id="9804207at2"/>
<dbReference type="PANTHER" id="PTHR43821">
    <property type="entry name" value="NAD(P)H NITROREDUCTASE YDJA-RELATED"/>
    <property type="match status" value="1"/>
</dbReference>
<keyword evidence="5 7" id="KW-0560">Oxidoreductase</keyword>
<evidence type="ECO:0000313" key="11">
    <source>
        <dbReference type="Proteomes" id="UP000234881"/>
    </source>
</evidence>
<feature type="binding site" description="in other chain" evidence="8">
    <location>
        <begin position="11"/>
        <end position="13"/>
    </location>
    <ligand>
        <name>FMN</name>
        <dbReference type="ChEBI" id="CHEBI:58210"/>
        <note>ligand shared between dimeric partners</note>
    </ligand>
</feature>
<evidence type="ECO:0000256" key="3">
    <source>
        <dbReference type="ARBA" id="ARBA00022643"/>
    </source>
</evidence>
<evidence type="ECO:0000256" key="8">
    <source>
        <dbReference type="PIRSR" id="PIRSR000232-1"/>
    </source>
</evidence>
<sequence length="189" mass="21111">MSDILDYLLTRRSVQAAFLQAPGPSEDQIKQMLTAAARVPDHKKLEPWRFIRFDQEASKAFGKILAERVGELGVDVSEARLEVERQRLLRAPFVVAVVSSPNRAAPVPEWEQVMSVGAVCMNLVHAAHACGFAAQWLTEWYAFDVEILKRLGLTDGERVAGFIHVGTPSVDPTDRPRPDLSDIVSYWEV</sequence>
<dbReference type="PANTHER" id="PTHR43821:SF1">
    <property type="entry name" value="NAD(P)H NITROREDUCTASE YDJA-RELATED"/>
    <property type="match status" value="1"/>
</dbReference>
<evidence type="ECO:0000256" key="6">
    <source>
        <dbReference type="ARBA" id="ARBA00023027"/>
    </source>
</evidence>